<protein>
    <submittedName>
        <fullName evidence="2">Uncharacterized protein</fullName>
    </submittedName>
</protein>
<dbReference type="Gene3D" id="3.80.10.10">
    <property type="entry name" value="Ribonuclease Inhibitor"/>
    <property type="match status" value="1"/>
</dbReference>
<dbReference type="InterPro" id="IPR032675">
    <property type="entry name" value="LRR_dom_sf"/>
</dbReference>
<comment type="caution">
    <text evidence="2">The sequence shown here is derived from an EMBL/GenBank/DDBJ whole genome shotgun (WGS) entry which is preliminary data.</text>
</comment>
<reference evidence="2" key="1">
    <citation type="journal article" date="2023" name="Insect Mol. Biol.">
        <title>Genome sequencing provides insights into the evolution of gene families encoding plant cell wall-degrading enzymes in longhorned beetles.</title>
        <authorList>
            <person name="Shin N.R."/>
            <person name="Okamura Y."/>
            <person name="Kirsch R."/>
            <person name="Pauchet Y."/>
        </authorList>
    </citation>
    <scope>NUCLEOTIDE SEQUENCE</scope>
    <source>
        <strain evidence="2">AMC_N1</strain>
    </source>
</reference>
<gene>
    <name evidence="2" type="ORF">NQ318_004461</name>
</gene>
<organism evidence="2 3">
    <name type="scientific">Aromia moschata</name>
    <dbReference type="NCBI Taxonomy" id="1265417"/>
    <lineage>
        <taxon>Eukaryota</taxon>
        <taxon>Metazoa</taxon>
        <taxon>Ecdysozoa</taxon>
        <taxon>Arthropoda</taxon>
        <taxon>Hexapoda</taxon>
        <taxon>Insecta</taxon>
        <taxon>Pterygota</taxon>
        <taxon>Neoptera</taxon>
        <taxon>Endopterygota</taxon>
        <taxon>Coleoptera</taxon>
        <taxon>Polyphaga</taxon>
        <taxon>Cucujiformia</taxon>
        <taxon>Chrysomeloidea</taxon>
        <taxon>Cerambycidae</taxon>
        <taxon>Cerambycinae</taxon>
        <taxon>Callichromatini</taxon>
        <taxon>Aromia</taxon>
    </lineage>
</organism>
<feature type="region of interest" description="Disordered" evidence="1">
    <location>
        <begin position="18"/>
        <end position="45"/>
    </location>
</feature>
<proteinExistence type="predicted"/>
<dbReference type="AlphaFoldDB" id="A0AAV8YD79"/>
<dbReference type="EMBL" id="JAPWTK010000132">
    <property type="protein sequence ID" value="KAJ8948673.1"/>
    <property type="molecule type" value="Genomic_DNA"/>
</dbReference>
<evidence type="ECO:0000313" key="2">
    <source>
        <dbReference type="EMBL" id="KAJ8948673.1"/>
    </source>
</evidence>
<dbReference type="Proteomes" id="UP001162162">
    <property type="component" value="Unassembled WGS sequence"/>
</dbReference>
<keyword evidence="3" id="KW-1185">Reference proteome</keyword>
<name>A0AAV8YD79_9CUCU</name>
<evidence type="ECO:0000256" key="1">
    <source>
        <dbReference type="SAM" id="MobiDB-lite"/>
    </source>
</evidence>
<accession>A0AAV8YD79</accession>
<sequence>MKKFSLRSRIIPNIVHQIRNSSSNKTASNGPQKTTNEAEDVEIEQKYDSKDVTKEDMQWRTPWHKKEGQYFSVLRTFYKEDSKRSMLQVLQMPIDLSPSNVRKWLEEKKEYKEIVMQSYIPERHQILGSELATAHFIVYRGGAVKFHGDDKWIKANEYNEYSLPSRYVEGKYLEAIDCTDMNLYYEGLVNMRDLKKLNGLASMGVSIWMTGVSTKSVIFSAIVWCI</sequence>
<evidence type="ECO:0000313" key="3">
    <source>
        <dbReference type="Proteomes" id="UP001162162"/>
    </source>
</evidence>
<feature type="compositionally biased region" description="Polar residues" evidence="1">
    <location>
        <begin position="18"/>
        <end position="35"/>
    </location>
</feature>